<keyword evidence="2" id="KW-1185">Reference proteome</keyword>
<feature type="non-terminal residue" evidence="1">
    <location>
        <position position="1"/>
    </location>
</feature>
<comment type="caution">
    <text evidence="1">The sequence shown here is derived from an EMBL/GenBank/DDBJ whole genome shotgun (WGS) entry which is preliminary data.</text>
</comment>
<gene>
    <name evidence="1" type="ORF">GMARGA_LOCUS14583</name>
</gene>
<accession>A0ABN7V5J5</accession>
<sequence>FGTGSSKIRSTTALKYTFARFEVASNIQNEEQDIPNFRYEESSDDNSEDLEYDISEPLSHHDTVTTTNPANGSSQNSLIIRSMRHIIYNSLFDYWDKPIIITKEELKYQFSNCEQTIVSEHTVTSKNINIYHNRLHLLIFDSSISKNTTSNPLAELECYLDPMQTPIAEDIEDPNQEKNC</sequence>
<proteinExistence type="predicted"/>
<evidence type="ECO:0000313" key="1">
    <source>
        <dbReference type="EMBL" id="CAG8733070.1"/>
    </source>
</evidence>
<evidence type="ECO:0000313" key="2">
    <source>
        <dbReference type="Proteomes" id="UP000789901"/>
    </source>
</evidence>
<reference evidence="1 2" key="1">
    <citation type="submission" date="2021-06" db="EMBL/GenBank/DDBJ databases">
        <authorList>
            <person name="Kallberg Y."/>
            <person name="Tangrot J."/>
            <person name="Rosling A."/>
        </authorList>
    </citation>
    <scope>NUCLEOTIDE SEQUENCE [LARGE SCALE GENOMIC DNA]</scope>
    <source>
        <strain evidence="1 2">120-4 pot B 10/14</strain>
    </source>
</reference>
<dbReference type="EMBL" id="CAJVQB010009726">
    <property type="protein sequence ID" value="CAG8733070.1"/>
    <property type="molecule type" value="Genomic_DNA"/>
</dbReference>
<protein>
    <submittedName>
        <fullName evidence="1">37353_t:CDS:1</fullName>
    </submittedName>
</protein>
<organism evidence="1 2">
    <name type="scientific">Gigaspora margarita</name>
    <dbReference type="NCBI Taxonomy" id="4874"/>
    <lineage>
        <taxon>Eukaryota</taxon>
        <taxon>Fungi</taxon>
        <taxon>Fungi incertae sedis</taxon>
        <taxon>Mucoromycota</taxon>
        <taxon>Glomeromycotina</taxon>
        <taxon>Glomeromycetes</taxon>
        <taxon>Diversisporales</taxon>
        <taxon>Gigasporaceae</taxon>
        <taxon>Gigaspora</taxon>
    </lineage>
</organism>
<name>A0ABN7V5J5_GIGMA</name>
<dbReference type="Proteomes" id="UP000789901">
    <property type="component" value="Unassembled WGS sequence"/>
</dbReference>